<dbReference type="PANTHER" id="PTHR46018">
    <property type="entry name" value="ZINC PHOSPHODIESTERASE ELAC PROTEIN 1"/>
    <property type="match status" value="1"/>
</dbReference>
<dbReference type="STRING" id="946122.A0A0C2XKF0"/>
<dbReference type="GO" id="GO:0042781">
    <property type="term" value="F:3'-tRNA processing endoribonuclease activity"/>
    <property type="evidence" value="ECO:0007669"/>
    <property type="project" value="TreeGrafter"/>
</dbReference>
<gene>
    <name evidence="2" type="ORF">M378DRAFT_117718</name>
</gene>
<organism evidence="2 3">
    <name type="scientific">Amanita muscaria (strain Koide BX008)</name>
    <dbReference type="NCBI Taxonomy" id="946122"/>
    <lineage>
        <taxon>Eukaryota</taxon>
        <taxon>Fungi</taxon>
        <taxon>Dikarya</taxon>
        <taxon>Basidiomycota</taxon>
        <taxon>Agaricomycotina</taxon>
        <taxon>Agaricomycetes</taxon>
        <taxon>Agaricomycetidae</taxon>
        <taxon>Agaricales</taxon>
        <taxon>Pluteineae</taxon>
        <taxon>Amanitaceae</taxon>
        <taxon>Amanita</taxon>
    </lineage>
</organism>
<name>A0A0C2XKF0_AMAMK</name>
<dbReference type="SUPFAM" id="SSF56281">
    <property type="entry name" value="Metallo-hydrolase/oxidoreductase"/>
    <property type="match status" value="1"/>
</dbReference>
<dbReference type="AlphaFoldDB" id="A0A0C2XKF0"/>
<sequence length="415" mass="46298">MAGDMELTFLGTSSGGGPTRARNCSSLVCDLLRDGSLWMVDCAEGTIRQFQFQPQAYPNVKASKVTKLFITHMHADHIMGIITFLRSVLHPPPNGSWHILSNLDSHSIWCKVEIYGPAGLRSFVRQNFKMTFTHTADCYAVHELLTLKDQITPCNNPVPLQAGVPGTPVGFQDWNVMHQSEKCGRDIYPDEDNFWRGIATGEGRFGRIIVDAGPICHRDPCIGYAFRENAGPQRKIVILGDTSDPSAIVPLCIDPSPALLIHEATDAHIPYQVDVKLGRRDEEEVLSKTLSRGHSSPAMAGAFARLVDAQRLVLNHIGARFPGPTEDRSHRNWHLLSEIQDQASRAWGKGRQAKIAYDYMRIVIPGRDPDANELYLGRSGRYKGLSISESTSSYRHQASRYHQLDGDNSTDHRYR</sequence>
<evidence type="ECO:0000313" key="2">
    <source>
        <dbReference type="EMBL" id="KIL69518.1"/>
    </source>
</evidence>
<dbReference type="GO" id="GO:0005634">
    <property type="term" value="C:nucleus"/>
    <property type="evidence" value="ECO:0007669"/>
    <property type="project" value="TreeGrafter"/>
</dbReference>
<feature type="compositionally biased region" description="Basic and acidic residues" evidence="1">
    <location>
        <begin position="402"/>
        <end position="415"/>
    </location>
</feature>
<dbReference type="InterPro" id="IPR036866">
    <property type="entry name" value="RibonucZ/Hydroxyglut_hydro"/>
</dbReference>
<proteinExistence type="predicted"/>
<dbReference type="Pfam" id="PF23023">
    <property type="entry name" value="Anti-Pycsar_Apyc1"/>
    <property type="match status" value="1"/>
</dbReference>
<dbReference type="Proteomes" id="UP000054549">
    <property type="component" value="Unassembled WGS sequence"/>
</dbReference>
<reference evidence="2 3" key="1">
    <citation type="submission" date="2014-04" db="EMBL/GenBank/DDBJ databases">
        <title>Evolutionary Origins and Diversification of the Mycorrhizal Mutualists.</title>
        <authorList>
            <consortium name="DOE Joint Genome Institute"/>
            <consortium name="Mycorrhizal Genomics Consortium"/>
            <person name="Kohler A."/>
            <person name="Kuo A."/>
            <person name="Nagy L.G."/>
            <person name="Floudas D."/>
            <person name="Copeland A."/>
            <person name="Barry K.W."/>
            <person name="Cichocki N."/>
            <person name="Veneault-Fourrey C."/>
            <person name="LaButti K."/>
            <person name="Lindquist E.A."/>
            <person name="Lipzen A."/>
            <person name="Lundell T."/>
            <person name="Morin E."/>
            <person name="Murat C."/>
            <person name="Riley R."/>
            <person name="Ohm R."/>
            <person name="Sun H."/>
            <person name="Tunlid A."/>
            <person name="Henrissat B."/>
            <person name="Grigoriev I.V."/>
            <person name="Hibbett D.S."/>
            <person name="Martin F."/>
        </authorList>
    </citation>
    <scope>NUCLEOTIDE SEQUENCE [LARGE SCALE GENOMIC DNA]</scope>
    <source>
        <strain evidence="2 3">Koide BX008</strain>
    </source>
</reference>
<dbReference type="OrthoDB" id="527344at2759"/>
<dbReference type="PANTHER" id="PTHR46018:SF2">
    <property type="entry name" value="ZINC PHOSPHODIESTERASE ELAC PROTEIN 1"/>
    <property type="match status" value="1"/>
</dbReference>
<accession>A0A0C2XKF0</accession>
<dbReference type="InParanoid" id="A0A0C2XKF0"/>
<evidence type="ECO:0000256" key="1">
    <source>
        <dbReference type="SAM" id="MobiDB-lite"/>
    </source>
</evidence>
<protein>
    <submittedName>
        <fullName evidence="2">Uncharacterized protein</fullName>
    </submittedName>
</protein>
<feature type="region of interest" description="Disordered" evidence="1">
    <location>
        <begin position="393"/>
        <end position="415"/>
    </location>
</feature>
<keyword evidence="3" id="KW-1185">Reference proteome</keyword>
<dbReference type="Gene3D" id="3.60.15.10">
    <property type="entry name" value="Ribonuclease Z/Hydroxyacylglutathione hydrolase-like"/>
    <property type="match status" value="1"/>
</dbReference>
<dbReference type="EMBL" id="KN818225">
    <property type="protein sequence ID" value="KIL69518.1"/>
    <property type="molecule type" value="Genomic_DNA"/>
</dbReference>
<evidence type="ECO:0000313" key="3">
    <source>
        <dbReference type="Proteomes" id="UP000054549"/>
    </source>
</evidence>
<dbReference type="HOGENOM" id="CLU_031317_4_2_1"/>